<proteinExistence type="predicted"/>
<organism evidence="2">
    <name type="scientific">freshwater metagenome</name>
    <dbReference type="NCBI Taxonomy" id="449393"/>
    <lineage>
        <taxon>unclassified sequences</taxon>
        <taxon>metagenomes</taxon>
        <taxon>ecological metagenomes</taxon>
    </lineage>
</organism>
<accession>A0A6J7SR15</accession>
<name>A0A6J7SR15_9ZZZZ</name>
<evidence type="ECO:0000313" key="2">
    <source>
        <dbReference type="EMBL" id="CAB5043282.1"/>
    </source>
</evidence>
<dbReference type="EMBL" id="CAFBQA010000168">
    <property type="protein sequence ID" value="CAB5043282.1"/>
    <property type="molecule type" value="Genomic_DNA"/>
</dbReference>
<dbReference type="AlphaFoldDB" id="A0A6J7SR15"/>
<protein>
    <submittedName>
        <fullName evidence="2">Unannotated protein</fullName>
    </submittedName>
</protein>
<reference evidence="2" key="1">
    <citation type="submission" date="2020-05" db="EMBL/GenBank/DDBJ databases">
        <authorList>
            <person name="Chiriac C."/>
            <person name="Salcher M."/>
            <person name="Ghai R."/>
            <person name="Kavagutti S V."/>
        </authorList>
    </citation>
    <scope>NUCLEOTIDE SEQUENCE</scope>
</reference>
<gene>
    <name evidence="2" type="ORF">UFOPK4234_01714</name>
</gene>
<keyword evidence="1" id="KW-0812">Transmembrane</keyword>
<evidence type="ECO:0000256" key="1">
    <source>
        <dbReference type="SAM" id="Phobius"/>
    </source>
</evidence>
<keyword evidence="1" id="KW-1133">Transmembrane helix</keyword>
<sequence>MKVECDLRPLGSIYFFLYPTGHFGVIPEIFFTVLPFTQEIVICLVTGFALAFTGATTAALT</sequence>
<keyword evidence="1" id="KW-0472">Membrane</keyword>
<feature type="transmembrane region" description="Helical" evidence="1">
    <location>
        <begin position="40"/>
        <end position="60"/>
    </location>
</feature>
<feature type="transmembrane region" description="Helical" evidence="1">
    <location>
        <begin position="12"/>
        <end position="33"/>
    </location>
</feature>